<dbReference type="Pfam" id="PF00235">
    <property type="entry name" value="Profilin"/>
    <property type="match status" value="1"/>
</dbReference>
<dbReference type="InParanoid" id="A0A151ZAS6"/>
<accession>A0A151ZAS6</accession>
<evidence type="ECO:0000256" key="2">
    <source>
        <dbReference type="SAM" id="MobiDB-lite"/>
    </source>
</evidence>
<evidence type="ECO:0008006" key="5">
    <source>
        <dbReference type="Google" id="ProtNLM"/>
    </source>
</evidence>
<dbReference type="Proteomes" id="UP000076078">
    <property type="component" value="Unassembled WGS sequence"/>
</dbReference>
<dbReference type="GO" id="GO:0003779">
    <property type="term" value="F:actin binding"/>
    <property type="evidence" value="ECO:0007669"/>
    <property type="project" value="InterPro"/>
</dbReference>
<keyword evidence="4" id="KW-1185">Reference proteome</keyword>
<dbReference type="InterPro" id="IPR036140">
    <property type="entry name" value="PFN_sf"/>
</dbReference>
<dbReference type="OMA" id="TESIPYV"/>
<organism evidence="3 4">
    <name type="scientific">Tieghemostelium lacteum</name>
    <name type="common">Slime mold</name>
    <name type="synonym">Dictyostelium lacteum</name>
    <dbReference type="NCBI Taxonomy" id="361077"/>
    <lineage>
        <taxon>Eukaryota</taxon>
        <taxon>Amoebozoa</taxon>
        <taxon>Evosea</taxon>
        <taxon>Eumycetozoa</taxon>
        <taxon>Dictyostelia</taxon>
        <taxon>Dictyosteliales</taxon>
        <taxon>Raperosteliaceae</taxon>
        <taxon>Tieghemostelium</taxon>
    </lineage>
</organism>
<name>A0A151ZAS6_TIELA</name>
<comment type="function">
    <text evidence="1">Binds to actin and affects the structure of the cytoskeleton. At high concentrations, profilin prevents the polymerization of actin, whereas it enhances it at low concentrations. By binding to PIP2, it inhibits the formation of IP3 and DG.</text>
</comment>
<comment type="caution">
    <text evidence="3">The sequence shown here is derived from an EMBL/GenBank/DDBJ whole genome shotgun (WGS) entry which is preliminary data.</text>
</comment>
<evidence type="ECO:0000313" key="4">
    <source>
        <dbReference type="Proteomes" id="UP000076078"/>
    </source>
</evidence>
<feature type="region of interest" description="Disordered" evidence="2">
    <location>
        <begin position="1"/>
        <end position="21"/>
    </location>
</feature>
<dbReference type="OrthoDB" id="17547at2759"/>
<evidence type="ECO:0000313" key="3">
    <source>
        <dbReference type="EMBL" id="KYQ91050.1"/>
    </source>
</evidence>
<sequence>MFSSSLNQTPPSLNAGFNSSNTFGRTRELNTELLEKLTSTPVPIILPPSLKPEAKYEKYVNQLVGKAIMSAAIISKTPGKKLKNMLLTQKGLLIKGNEILQLIDYISKGTLQSELISISGTKYIITTVKERSYYGSNTNLNIGGGIIIVVLDKVILVALYPNSVPMSESVPYLEKFVLDTVLN</sequence>
<evidence type="ECO:0000256" key="1">
    <source>
        <dbReference type="ARBA" id="ARBA00025549"/>
    </source>
</evidence>
<dbReference type="EMBL" id="LODT01000035">
    <property type="protein sequence ID" value="KYQ91050.1"/>
    <property type="molecule type" value="Genomic_DNA"/>
</dbReference>
<proteinExistence type="predicted"/>
<dbReference type="InterPro" id="IPR048278">
    <property type="entry name" value="PFN"/>
</dbReference>
<dbReference type="Gene3D" id="3.30.450.30">
    <property type="entry name" value="Dynein light chain 2a, cytoplasmic"/>
    <property type="match status" value="1"/>
</dbReference>
<dbReference type="PANTHER" id="PTHR36780">
    <property type="entry name" value="OS05G0241400 PROTEIN"/>
    <property type="match status" value="1"/>
</dbReference>
<reference evidence="3 4" key="1">
    <citation type="submission" date="2015-12" db="EMBL/GenBank/DDBJ databases">
        <title>Dictyostelia acquired genes for synthesis and detection of signals that induce cell-type specialization by lateral gene transfer from prokaryotes.</title>
        <authorList>
            <person name="Gloeckner G."/>
            <person name="Schaap P."/>
        </authorList>
    </citation>
    <scope>NUCLEOTIDE SEQUENCE [LARGE SCALE GENOMIC DNA]</scope>
    <source>
        <strain evidence="3 4">TK</strain>
    </source>
</reference>
<dbReference type="PANTHER" id="PTHR36780:SF1">
    <property type="entry name" value="PROFILIN"/>
    <property type="match status" value="1"/>
</dbReference>
<protein>
    <recommendedName>
        <fullName evidence="5">Profilin</fullName>
    </recommendedName>
</protein>
<dbReference type="AlphaFoldDB" id="A0A151ZAS6"/>
<gene>
    <name evidence="3" type="ORF">DLAC_07953</name>
</gene>
<dbReference type="SUPFAM" id="SSF55770">
    <property type="entry name" value="Profilin (actin-binding protein)"/>
    <property type="match status" value="1"/>
</dbReference>